<gene>
    <name evidence="10" type="primary">fliH</name>
    <name evidence="10" type="ORF">ACFOZ1_06180</name>
</gene>
<keyword evidence="10" id="KW-0966">Cell projection</keyword>
<evidence type="ECO:0000259" key="9">
    <source>
        <dbReference type="Pfam" id="PF02108"/>
    </source>
</evidence>
<dbReference type="EMBL" id="JBHSDV010000001">
    <property type="protein sequence ID" value="MFC4387397.1"/>
    <property type="molecule type" value="Genomic_DNA"/>
</dbReference>
<dbReference type="PANTHER" id="PTHR34982">
    <property type="entry name" value="YOP PROTEINS TRANSLOCATION PROTEIN L"/>
    <property type="match status" value="1"/>
</dbReference>
<evidence type="ECO:0000256" key="2">
    <source>
        <dbReference type="ARBA" id="ARBA00006602"/>
    </source>
</evidence>
<comment type="function">
    <text evidence="1">Needed for flagellar regrowth and assembly.</text>
</comment>
<keyword evidence="6" id="KW-1006">Bacterial flagellum protein export</keyword>
<dbReference type="Pfam" id="PF02108">
    <property type="entry name" value="FliH"/>
    <property type="match status" value="1"/>
</dbReference>
<evidence type="ECO:0000313" key="10">
    <source>
        <dbReference type="EMBL" id="MFC4387397.1"/>
    </source>
</evidence>
<dbReference type="InterPro" id="IPR051472">
    <property type="entry name" value="T3SS_Stator/FliH"/>
</dbReference>
<evidence type="ECO:0000256" key="3">
    <source>
        <dbReference type="ARBA" id="ARBA00022448"/>
    </source>
</evidence>
<keyword evidence="11" id="KW-1185">Reference proteome</keyword>
<evidence type="ECO:0000256" key="5">
    <source>
        <dbReference type="ARBA" id="ARBA00022927"/>
    </source>
</evidence>
<evidence type="ECO:0000256" key="8">
    <source>
        <dbReference type="SAM" id="Coils"/>
    </source>
</evidence>
<feature type="coiled-coil region" evidence="8">
    <location>
        <begin position="38"/>
        <end position="69"/>
    </location>
</feature>
<comment type="caution">
    <text evidence="10">The sequence shown here is derived from an EMBL/GenBank/DDBJ whole genome shotgun (WGS) entry which is preliminary data.</text>
</comment>
<keyword evidence="8" id="KW-0175">Coiled coil</keyword>
<keyword evidence="3" id="KW-0813">Transport</keyword>
<dbReference type="NCBIfam" id="TIGR03825">
    <property type="entry name" value="FliH_bacil"/>
    <property type="match status" value="1"/>
</dbReference>
<proteinExistence type="inferred from homology"/>
<protein>
    <recommendedName>
        <fullName evidence="7">Flagellar assembly protein FliH</fullName>
    </recommendedName>
</protein>
<keyword evidence="10" id="KW-0969">Cilium</keyword>
<comment type="similarity">
    <text evidence="2">Belongs to the FliH family.</text>
</comment>
<dbReference type="RefSeq" id="WP_390197177.1">
    <property type="nucleotide sequence ID" value="NZ_JBHSDV010000001.1"/>
</dbReference>
<reference evidence="11" key="1">
    <citation type="journal article" date="2019" name="Int. J. Syst. Evol. Microbiol.">
        <title>The Global Catalogue of Microorganisms (GCM) 10K type strain sequencing project: providing services to taxonomists for standard genome sequencing and annotation.</title>
        <authorList>
            <consortium name="The Broad Institute Genomics Platform"/>
            <consortium name="The Broad Institute Genome Sequencing Center for Infectious Disease"/>
            <person name="Wu L."/>
            <person name="Ma J."/>
        </authorList>
    </citation>
    <scope>NUCLEOTIDE SEQUENCE [LARGE SCALE GENOMIC DNA]</scope>
    <source>
        <strain evidence="11">KACC 14058</strain>
    </source>
</reference>
<sequence>MSNLGKQSLPTKKIQIKPLQIKRKEAETTTLEDKWYQLNAKENELKKMEEELEKKVFTTNEEIEKARLKWDEERIKITEDAQQEGYEKGFEQGKIDGHNQYVAIIDEANTIVSNAQKDYYNIIQSSDKQILDLALSIAEKIVNTSIQETDVFLSLVSKAIQQVKEQPTIKIYVSNEQYDLLLENKDELARITNNQAGLLLYVDTTLTNGQVYFVTPFGKIDASINTQLGEIRTSLTEIVEELHRGHNNAD</sequence>
<evidence type="ECO:0000313" key="11">
    <source>
        <dbReference type="Proteomes" id="UP001595880"/>
    </source>
</evidence>
<feature type="domain" description="Flagellar assembly protein FliH/Type III secretion system HrpE" evidence="9">
    <location>
        <begin position="105"/>
        <end position="229"/>
    </location>
</feature>
<name>A0ABV8VSG6_9BACI</name>
<evidence type="ECO:0000256" key="1">
    <source>
        <dbReference type="ARBA" id="ARBA00003041"/>
    </source>
</evidence>
<keyword evidence="4" id="KW-1005">Bacterial flagellum biogenesis</keyword>
<keyword evidence="5" id="KW-0653">Protein transport</keyword>
<dbReference type="PANTHER" id="PTHR34982:SF1">
    <property type="entry name" value="FLAGELLAR ASSEMBLY PROTEIN FLIH"/>
    <property type="match status" value="1"/>
</dbReference>
<keyword evidence="10" id="KW-0282">Flagellum</keyword>
<evidence type="ECO:0000256" key="4">
    <source>
        <dbReference type="ARBA" id="ARBA00022795"/>
    </source>
</evidence>
<dbReference type="InterPro" id="IPR022524">
    <property type="entry name" value="FliH_Bacilli"/>
</dbReference>
<organism evidence="10 11">
    <name type="scientific">Gracilibacillus marinus</name>
    <dbReference type="NCBI Taxonomy" id="630535"/>
    <lineage>
        <taxon>Bacteria</taxon>
        <taxon>Bacillati</taxon>
        <taxon>Bacillota</taxon>
        <taxon>Bacilli</taxon>
        <taxon>Bacillales</taxon>
        <taxon>Bacillaceae</taxon>
        <taxon>Gracilibacillus</taxon>
    </lineage>
</organism>
<accession>A0ABV8VSG6</accession>
<dbReference type="InterPro" id="IPR018035">
    <property type="entry name" value="Flagellar_FliH/T3SS_HrpE"/>
</dbReference>
<dbReference type="Proteomes" id="UP001595880">
    <property type="component" value="Unassembled WGS sequence"/>
</dbReference>
<evidence type="ECO:0000256" key="7">
    <source>
        <dbReference type="NCBIfam" id="TIGR03825"/>
    </source>
</evidence>
<evidence type="ECO:0000256" key="6">
    <source>
        <dbReference type="ARBA" id="ARBA00023225"/>
    </source>
</evidence>